<organism evidence="1">
    <name type="scientific">Anguilla anguilla</name>
    <name type="common">European freshwater eel</name>
    <name type="synonym">Muraena anguilla</name>
    <dbReference type="NCBI Taxonomy" id="7936"/>
    <lineage>
        <taxon>Eukaryota</taxon>
        <taxon>Metazoa</taxon>
        <taxon>Chordata</taxon>
        <taxon>Craniata</taxon>
        <taxon>Vertebrata</taxon>
        <taxon>Euteleostomi</taxon>
        <taxon>Actinopterygii</taxon>
        <taxon>Neopterygii</taxon>
        <taxon>Teleostei</taxon>
        <taxon>Anguilliformes</taxon>
        <taxon>Anguillidae</taxon>
        <taxon>Anguilla</taxon>
    </lineage>
</organism>
<name>A0A0E9WFK9_ANGAN</name>
<sequence>MLFPLFVFYSSKSQGILFWESFPTWPHSTKHKNPAPRGLVYEGSLV</sequence>
<dbReference type="EMBL" id="GBXM01019383">
    <property type="protein sequence ID" value="JAH89194.1"/>
    <property type="molecule type" value="Transcribed_RNA"/>
</dbReference>
<protein>
    <submittedName>
        <fullName evidence="1">Uncharacterized protein</fullName>
    </submittedName>
</protein>
<dbReference type="AlphaFoldDB" id="A0A0E9WFK9"/>
<accession>A0A0E9WFK9</accession>
<evidence type="ECO:0000313" key="1">
    <source>
        <dbReference type="EMBL" id="JAH89194.1"/>
    </source>
</evidence>
<reference evidence="1" key="1">
    <citation type="submission" date="2014-11" db="EMBL/GenBank/DDBJ databases">
        <authorList>
            <person name="Amaro Gonzalez C."/>
        </authorList>
    </citation>
    <scope>NUCLEOTIDE SEQUENCE</scope>
</reference>
<reference evidence="1" key="2">
    <citation type="journal article" date="2015" name="Fish Shellfish Immunol.">
        <title>Early steps in the European eel (Anguilla anguilla)-Vibrio vulnificus interaction in the gills: Role of the RtxA13 toxin.</title>
        <authorList>
            <person name="Callol A."/>
            <person name="Pajuelo D."/>
            <person name="Ebbesson L."/>
            <person name="Teles M."/>
            <person name="MacKenzie S."/>
            <person name="Amaro C."/>
        </authorList>
    </citation>
    <scope>NUCLEOTIDE SEQUENCE</scope>
</reference>
<proteinExistence type="predicted"/>